<dbReference type="Pfam" id="PF13976">
    <property type="entry name" value="gag_pre-integrs"/>
    <property type="match status" value="1"/>
</dbReference>
<evidence type="ECO:0000259" key="1">
    <source>
        <dbReference type="PROSITE" id="PS50994"/>
    </source>
</evidence>
<dbReference type="GO" id="GO:0015074">
    <property type="term" value="P:DNA integration"/>
    <property type="evidence" value="ECO:0007669"/>
    <property type="project" value="InterPro"/>
</dbReference>
<dbReference type="SUPFAM" id="SSF53098">
    <property type="entry name" value="Ribonuclease H-like"/>
    <property type="match status" value="1"/>
</dbReference>
<feature type="domain" description="Integrase catalytic" evidence="1">
    <location>
        <begin position="116"/>
        <end position="289"/>
    </location>
</feature>
<dbReference type="PROSITE" id="PS50994">
    <property type="entry name" value="INTEGRASE"/>
    <property type="match status" value="1"/>
</dbReference>
<dbReference type="PANTHER" id="PTHR42648">
    <property type="entry name" value="TRANSPOSASE, PUTATIVE-RELATED"/>
    <property type="match status" value="1"/>
</dbReference>
<dbReference type="InterPro" id="IPR001584">
    <property type="entry name" value="Integrase_cat-core"/>
</dbReference>
<reference evidence="2" key="1">
    <citation type="journal article" date="2019" name="Sci. Rep.">
        <title>Draft genome of Tanacetum cinerariifolium, the natural source of mosquito coil.</title>
        <authorList>
            <person name="Yamashiro T."/>
            <person name="Shiraishi A."/>
            <person name="Satake H."/>
            <person name="Nakayama K."/>
        </authorList>
    </citation>
    <scope>NUCLEOTIDE SEQUENCE</scope>
</reference>
<dbReference type="EMBL" id="BKCJ010094056">
    <property type="protein sequence ID" value="GEX18558.1"/>
    <property type="molecule type" value="Genomic_DNA"/>
</dbReference>
<dbReference type="PANTHER" id="PTHR42648:SF27">
    <property type="entry name" value="RNA-DIRECTED DNA POLYMERASE"/>
    <property type="match status" value="1"/>
</dbReference>
<proteinExistence type="predicted"/>
<dbReference type="InterPro" id="IPR012337">
    <property type="entry name" value="RNaseH-like_sf"/>
</dbReference>
<dbReference type="InterPro" id="IPR039537">
    <property type="entry name" value="Retrotran_Ty1/copia-like"/>
</dbReference>
<dbReference type="Gene3D" id="3.30.420.10">
    <property type="entry name" value="Ribonuclease H-like superfamily/Ribonuclease H"/>
    <property type="match status" value="1"/>
</dbReference>
<name>A0A699H9G1_TANCI</name>
<protein>
    <submittedName>
        <fullName evidence="2">Retrotransposon protein, putative, Ty1-copia subclass</fullName>
    </submittedName>
</protein>
<dbReference type="AlphaFoldDB" id="A0A699H9G1"/>
<accession>A0A699H9G1</accession>
<gene>
    <name evidence="2" type="ORF">Tci_290533</name>
</gene>
<sequence>MDGQAYTLLLGNVMHATVEAIGSFDLVLPTGLIIVLDNCHFAPTITRGVVSISHLVDNGYIHTFTNYDMHDLYLNVSSIYNVSNKRAKHALDSTHLWHCRLGHIKKKRMEKLQRDGILQPTHDESLEKCKSCITASREGASYFITFTDDFNHYGYIYLMKHKHEVFETFKVFQNEVENQLGKKIKVIRSYRGGEYLSYEFVNHMKSYGIVSQLTPPYTPQHNGVFERRNRTLLDMVLSMINLTTLPKSFWGYALEFAVHILNMVPTKKVDKTSYEICHGKAPKLSYLRV</sequence>
<dbReference type="GO" id="GO:0003676">
    <property type="term" value="F:nucleic acid binding"/>
    <property type="evidence" value="ECO:0007669"/>
    <property type="project" value="InterPro"/>
</dbReference>
<organism evidence="2">
    <name type="scientific">Tanacetum cinerariifolium</name>
    <name type="common">Dalmatian daisy</name>
    <name type="synonym">Chrysanthemum cinerariifolium</name>
    <dbReference type="NCBI Taxonomy" id="118510"/>
    <lineage>
        <taxon>Eukaryota</taxon>
        <taxon>Viridiplantae</taxon>
        <taxon>Streptophyta</taxon>
        <taxon>Embryophyta</taxon>
        <taxon>Tracheophyta</taxon>
        <taxon>Spermatophyta</taxon>
        <taxon>Magnoliopsida</taxon>
        <taxon>eudicotyledons</taxon>
        <taxon>Gunneridae</taxon>
        <taxon>Pentapetalae</taxon>
        <taxon>asterids</taxon>
        <taxon>campanulids</taxon>
        <taxon>Asterales</taxon>
        <taxon>Asteraceae</taxon>
        <taxon>Asteroideae</taxon>
        <taxon>Anthemideae</taxon>
        <taxon>Anthemidinae</taxon>
        <taxon>Tanacetum</taxon>
    </lineage>
</organism>
<evidence type="ECO:0000313" key="2">
    <source>
        <dbReference type="EMBL" id="GEX18558.1"/>
    </source>
</evidence>
<dbReference type="InterPro" id="IPR036397">
    <property type="entry name" value="RNaseH_sf"/>
</dbReference>
<dbReference type="InterPro" id="IPR025724">
    <property type="entry name" value="GAG-pre-integrase_dom"/>
</dbReference>
<comment type="caution">
    <text evidence="2">The sequence shown here is derived from an EMBL/GenBank/DDBJ whole genome shotgun (WGS) entry which is preliminary data.</text>
</comment>